<name>A0A2M9WJC2_9LACO</name>
<sequence>MEVIDKRKEKKDEGWKKGDVIYFESYDQNIKNFGMIVQEPISGRYSVVSLDGVPGVLSGHGYFSDQANIQYKEINRMIESFKDLWDCVEKVNAHLVVED</sequence>
<proteinExistence type="predicted"/>
<dbReference type="Proteomes" id="UP000231914">
    <property type="component" value="Unassembled WGS sequence"/>
</dbReference>
<dbReference type="EMBL" id="MKXG01000444">
    <property type="protein sequence ID" value="PJZ07737.1"/>
    <property type="molecule type" value="Genomic_DNA"/>
</dbReference>
<comment type="caution">
    <text evidence="1">The sequence shown here is derived from an EMBL/GenBank/DDBJ whole genome shotgun (WGS) entry which is preliminary data.</text>
</comment>
<protein>
    <submittedName>
        <fullName evidence="1">Uncharacterized protein</fullName>
    </submittedName>
</protein>
<evidence type="ECO:0000313" key="2">
    <source>
        <dbReference type="Proteomes" id="UP000231914"/>
    </source>
</evidence>
<accession>A0A2M9WJC2</accession>
<reference evidence="1 2" key="1">
    <citation type="submission" date="2016-10" db="EMBL/GenBank/DDBJ databases">
        <title>WGS of isloates from the oral cavity of healthy individuals.</title>
        <authorList>
            <person name="Sharma S."/>
            <person name="Pal V.K."/>
            <person name="Patil P.B."/>
            <person name="Korpole S."/>
            <person name="Grover V."/>
        </authorList>
    </citation>
    <scope>NUCLEOTIDE SEQUENCE [LARGE SCALE GENOMIC DNA]</scope>
    <source>
        <strain evidence="1 2">DISK12</strain>
    </source>
</reference>
<dbReference type="AlphaFoldDB" id="A0A2M9WJC2"/>
<organism evidence="1 2">
    <name type="scientific">Lactobacillus crispatus</name>
    <dbReference type="NCBI Taxonomy" id="47770"/>
    <lineage>
        <taxon>Bacteria</taxon>
        <taxon>Bacillati</taxon>
        <taxon>Bacillota</taxon>
        <taxon>Bacilli</taxon>
        <taxon>Lactobacillales</taxon>
        <taxon>Lactobacillaceae</taxon>
        <taxon>Lactobacillus</taxon>
    </lineage>
</organism>
<evidence type="ECO:0000313" key="1">
    <source>
        <dbReference type="EMBL" id="PJZ07737.1"/>
    </source>
</evidence>
<gene>
    <name evidence="1" type="ORF">BHU41_11015</name>
</gene>